<dbReference type="PROSITE" id="PS50966">
    <property type="entry name" value="ZF_SWIM"/>
    <property type="match status" value="1"/>
</dbReference>
<keyword evidence="1" id="KW-0863">Zinc-finger</keyword>
<dbReference type="PANTHER" id="PTHR38133:SF1">
    <property type="entry name" value="SLR1429 PROTEIN"/>
    <property type="match status" value="1"/>
</dbReference>
<feature type="region of interest" description="Disordered" evidence="2">
    <location>
        <begin position="1"/>
        <end position="23"/>
    </location>
</feature>
<accession>A0ABN1D2M4</accession>
<proteinExistence type="predicted"/>
<reference evidence="4 5" key="1">
    <citation type="journal article" date="2019" name="Int. J. Syst. Evol. Microbiol.">
        <title>The Global Catalogue of Microorganisms (GCM) 10K type strain sequencing project: providing services to taxonomists for standard genome sequencing and annotation.</title>
        <authorList>
            <consortium name="The Broad Institute Genomics Platform"/>
            <consortium name="The Broad Institute Genome Sequencing Center for Infectious Disease"/>
            <person name="Wu L."/>
            <person name="Ma J."/>
        </authorList>
    </citation>
    <scope>NUCLEOTIDE SEQUENCE [LARGE SCALE GENOMIC DNA]</scope>
    <source>
        <strain evidence="4 5">JCM 10303</strain>
    </source>
</reference>
<protein>
    <recommendedName>
        <fullName evidence="3">SWIM-type domain-containing protein</fullName>
    </recommendedName>
</protein>
<evidence type="ECO:0000313" key="4">
    <source>
        <dbReference type="EMBL" id="GAA0531333.1"/>
    </source>
</evidence>
<evidence type="ECO:0000259" key="3">
    <source>
        <dbReference type="PROSITE" id="PS50966"/>
    </source>
</evidence>
<name>A0ABN1D2M4_SACER</name>
<gene>
    <name evidence="4" type="ORF">GCM10009533_33110</name>
</gene>
<keyword evidence="1" id="KW-0479">Metal-binding</keyword>
<sequence>MAPTDRAVQATENGASEAPELLEPAEVAVGAELAGSRRRAAVDAALGQRVRESARTGLREAGPAAAESTVSRAAVSGAAVSEPTAPGLAVPDPAVHESPVCDSAVSVAAPTESQEGTDPKARPEAAGPPSPGRITASVDGDHDTHRTSVSVEVLNDAEWSRLLDRVVARSGHIAALLDGEMPRELVESADDAGVRLLPGIGDLEPDCDCPGFEHPCRHAAALGHQVSWLLDADPFVMLLARGRGREELLAELRWRRTCAEPDAPLLEPGELSRLADGAVARAARLLAEWDDADQLLEPFAG</sequence>
<evidence type="ECO:0000313" key="5">
    <source>
        <dbReference type="Proteomes" id="UP001500729"/>
    </source>
</evidence>
<dbReference type="Proteomes" id="UP001500729">
    <property type="component" value="Unassembled WGS sequence"/>
</dbReference>
<feature type="domain" description="SWIM-type" evidence="3">
    <location>
        <begin position="192"/>
        <end position="227"/>
    </location>
</feature>
<keyword evidence="1" id="KW-0862">Zinc</keyword>
<dbReference type="Pfam" id="PF04434">
    <property type="entry name" value="SWIM"/>
    <property type="match status" value="1"/>
</dbReference>
<dbReference type="InterPro" id="IPR007527">
    <property type="entry name" value="Znf_SWIM"/>
</dbReference>
<organism evidence="4 5">
    <name type="scientific">Saccharopolyspora erythraea</name>
    <name type="common">Streptomyces erythraeus</name>
    <dbReference type="NCBI Taxonomy" id="1836"/>
    <lineage>
        <taxon>Bacteria</taxon>
        <taxon>Bacillati</taxon>
        <taxon>Actinomycetota</taxon>
        <taxon>Actinomycetes</taxon>
        <taxon>Pseudonocardiales</taxon>
        <taxon>Pseudonocardiaceae</taxon>
        <taxon>Saccharopolyspora</taxon>
    </lineage>
</organism>
<evidence type="ECO:0000256" key="1">
    <source>
        <dbReference type="PROSITE-ProRule" id="PRU00325"/>
    </source>
</evidence>
<evidence type="ECO:0000256" key="2">
    <source>
        <dbReference type="SAM" id="MobiDB-lite"/>
    </source>
</evidence>
<feature type="region of interest" description="Disordered" evidence="2">
    <location>
        <begin position="107"/>
        <end position="144"/>
    </location>
</feature>
<keyword evidence="5" id="KW-1185">Reference proteome</keyword>
<comment type="caution">
    <text evidence="4">The sequence shown here is derived from an EMBL/GenBank/DDBJ whole genome shotgun (WGS) entry which is preliminary data.</text>
</comment>
<dbReference type="PANTHER" id="PTHR38133">
    <property type="entry name" value="SLR1429 PROTEIN"/>
    <property type="match status" value="1"/>
</dbReference>
<dbReference type="EMBL" id="BAAAGS010000020">
    <property type="protein sequence ID" value="GAA0531333.1"/>
    <property type="molecule type" value="Genomic_DNA"/>
</dbReference>